<accession>A0A6A5SAB4</accession>
<evidence type="ECO:0000256" key="1">
    <source>
        <dbReference type="SAM" id="SignalP"/>
    </source>
</evidence>
<protein>
    <recommendedName>
        <fullName evidence="4">Secreted protein</fullName>
    </recommendedName>
</protein>
<reference evidence="2" key="1">
    <citation type="journal article" date="2020" name="Stud. Mycol.">
        <title>101 Dothideomycetes genomes: a test case for predicting lifestyles and emergence of pathogens.</title>
        <authorList>
            <person name="Haridas S."/>
            <person name="Albert R."/>
            <person name="Binder M."/>
            <person name="Bloem J."/>
            <person name="Labutti K."/>
            <person name="Salamov A."/>
            <person name="Andreopoulos B."/>
            <person name="Baker S."/>
            <person name="Barry K."/>
            <person name="Bills G."/>
            <person name="Bluhm B."/>
            <person name="Cannon C."/>
            <person name="Castanera R."/>
            <person name="Culley D."/>
            <person name="Daum C."/>
            <person name="Ezra D."/>
            <person name="Gonzalez J."/>
            <person name="Henrissat B."/>
            <person name="Kuo A."/>
            <person name="Liang C."/>
            <person name="Lipzen A."/>
            <person name="Lutzoni F."/>
            <person name="Magnuson J."/>
            <person name="Mondo S."/>
            <person name="Nolan M."/>
            <person name="Ohm R."/>
            <person name="Pangilinan J."/>
            <person name="Park H.-J."/>
            <person name="Ramirez L."/>
            <person name="Alfaro M."/>
            <person name="Sun H."/>
            <person name="Tritt A."/>
            <person name="Yoshinaga Y."/>
            <person name="Zwiers L.-H."/>
            <person name="Turgeon B."/>
            <person name="Goodwin S."/>
            <person name="Spatafora J."/>
            <person name="Crous P."/>
            <person name="Grigoriev I."/>
        </authorList>
    </citation>
    <scope>NUCLEOTIDE SEQUENCE</scope>
    <source>
        <strain evidence="2">CBS 161.51</strain>
    </source>
</reference>
<proteinExistence type="predicted"/>
<dbReference type="AlphaFoldDB" id="A0A6A5SAB4"/>
<gene>
    <name evidence="2" type="ORF">EJ02DRAFT_75587</name>
</gene>
<evidence type="ECO:0000313" key="2">
    <source>
        <dbReference type="EMBL" id="KAF1936739.1"/>
    </source>
</evidence>
<dbReference type="EMBL" id="ML976172">
    <property type="protein sequence ID" value="KAF1936739.1"/>
    <property type="molecule type" value="Genomic_DNA"/>
</dbReference>
<dbReference type="Proteomes" id="UP000800038">
    <property type="component" value="Unassembled WGS sequence"/>
</dbReference>
<feature type="chain" id="PRO_5025544699" description="Secreted protein" evidence="1">
    <location>
        <begin position="30"/>
        <end position="71"/>
    </location>
</feature>
<sequence>MRVVTRPEFPNRHSFVTILVLTSARMALGCGCFVSEAAGGNGGARQVELSRTQSVLGCRSDWMSGIILLYL</sequence>
<organism evidence="2 3">
    <name type="scientific">Clathrospora elynae</name>
    <dbReference type="NCBI Taxonomy" id="706981"/>
    <lineage>
        <taxon>Eukaryota</taxon>
        <taxon>Fungi</taxon>
        <taxon>Dikarya</taxon>
        <taxon>Ascomycota</taxon>
        <taxon>Pezizomycotina</taxon>
        <taxon>Dothideomycetes</taxon>
        <taxon>Pleosporomycetidae</taxon>
        <taxon>Pleosporales</taxon>
        <taxon>Diademaceae</taxon>
        <taxon>Clathrospora</taxon>
    </lineage>
</organism>
<feature type="signal peptide" evidence="1">
    <location>
        <begin position="1"/>
        <end position="29"/>
    </location>
</feature>
<name>A0A6A5SAB4_9PLEO</name>
<evidence type="ECO:0000313" key="3">
    <source>
        <dbReference type="Proteomes" id="UP000800038"/>
    </source>
</evidence>
<evidence type="ECO:0008006" key="4">
    <source>
        <dbReference type="Google" id="ProtNLM"/>
    </source>
</evidence>
<keyword evidence="1" id="KW-0732">Signal</keyword>
<keyword evidence="3" id="KW-1185">Reference proteome</keyword>